<dbReference type="EC" id="2.7.13.3" evidence="2"/>
<feature type="domain" description="Histidine kinase/HSP90-like ATPase" evidence="11">
    <location>
        <begin position="273"/>
        <end position="358"/>
    </location>
</feature>
<keyword evidence="14" id="KW-1185">Reference proteome</keyword>
<evidence type="ECO:0000259" key="11">
    <source>
        <dbReference type="Pfam" id="PF02518"/>
    </source>
</evidence>
<evidence type="ECO:0000256" key="6">
    <source>
        <dbReference type="ARBA" id="ARBA00022777"/>
    </source>
</evidence>
<dbReference type="Gene3D" id="3.30.565.10">
    <property type="entry name" value="Histidine kinase-like ATPase, C-terminal domain"/>
    <property type="match status" value="1"/>
</dbReference>
<evidence type="ECO:0000256" key="4">
    <source>
        <dbReference type="ARBA" id="ARBA00022679"/>
    </source>
</evidence>
<keyword evidence="10" id="KW-1133">Transmembrane helix</keyword>
<dbReference type="EMBL" id="WEGI01000007">
    <property type="protein sequence ID" value="MQY28004.1"/>
    <property type="molecule type" value="Genomic_DNA"/>
</dbReference>
<evidence type="ECO:0000256" key="8">
    <source>
        <dbReference type="ARBA" id="ARBA00023012"/>
    </source>
</evidence>
<organism evidence="13 14">
    <name type="scientific">Nocardia aurantia</name>
    <dbReference type="NCBI Taxonomy" id="2585199"/>
    <lineage>
        <taxon>Bacteria</taxon>
        <taxon>Bacillati</taxon>
        <taxon>Actinomycetota</taxon>
        <taxon>Actinomycetes</taxon>
        <taxon>Mycobacteriales</taxon>
        <taxon>Nocardiaceae</taxon>
        <taxon>Nocardia</taxon>
    </lineage>
</organism>
<feature type="transmembrane region" description="Helical" evidence="10">
    <location>
        <begin position="29"/>
        <end position="51"/>
    </location>
</feature>
<feature type="region of interest" description="Disordered" evidence="9">
    <location>
        <begin position="1"/>
        <end position="23"/>
    </location>
</feature>
<evidence type="ECO:0000256" key="5">
    <source>
        <dbReference type="ARBA" id="ARBA00022741"/>
    </source>
</evidence>
<comment type="catalytic activity">
    <reaction evidence="1">
        <text>ATP + protein L-histidine = ADP + protein N-phospho-L-histidine.</text>
        <dbReference type="EC" id="2.7.13.3"/>
    </reaction>
</comment>
<keyword evidence="10" id="KW-0472">Membrane</keyword>
<keyword evidence="5" id="KW-0547">Nucleotide-binding</keyword>
<feature type="domain" description="Signal transduction histidine kinase subgroup 3 dimerisation and phosphoacceptor" evidence="12">
    <location>
        <begin position="170"/>
        <end position="237"/>
    </location>
</feature>
<keyword evidence="6" id="KW-0418">Kinase</keyword>
<evidence type="ECO:0000256" key="2">
    <source>
        <dbReference type="ARBA" id="ARBA00012438"/>
    </source>
</evidence>
<dbReference type="Pfam" id="PF07730">
    <property type="entry name" value="HisKA_3"/>
    <property type="match status" value="1"/>
</dbReference>
<dbReference type="InterPro" id="IPR011712">
    <property type="entry name" value="Sig_transdc_His_kin_sub3_dim/P"/>
</dbReference>
<evidence type="ECO:0000256" key="10">
    <source>
        <dbReference type="SAM" id="Phobius"/>
    </source>
</evidence>
<dbReference type="SUPFAM" id="SSF55874">
    <property type="entry name" value="ATPase domain of HSP90 chaperone/DNA topoisomerase II/histidine kinase"/>
    <property type="match status" value="1"/>
</dbReference>
<evidence type="ECO:0000256" key="7">
    <source>
        <dbReference type="ARBA" id="ARBA00022840"/>
    </source>
</evidence>
<dbReference type="InterPro" id="IPR050482">
    <property type="entry name" value="Sensor_HK_TwoCompSys"/>
</dbReference>
<dbReference type="InterPro" id="IPR036890">
    <property type="entry name" value="HATPase_C_sf"/>
</dbReference>
<protein>
    <recommendedName>
        <fullName evidence="2">histidine kinase</fullName>
        <ecNumber evidence="2">2.7.13.3</ecNumber>
    </recommendedName>
</protein>
<reference evidence="13 14" key="1">
    <citation type="submission" date="2019-10" db="EMBL/GenBank/DDBJ databases">
        <title>Nocardia macrotermitis sp. nov. and Nocardia aurantia sp. nov., isolated from the gut of fungus growing-termite Macrotermes natalensis.</title>
        <authorList>
            <person name="Benndorf R."/>
            <person name="Schwitalla J."/>
            <person name="Martin K."/>
            <person name="De Beer W."/>
            <person name="Kaster A.-K."/>
            <person name="Vollmers J."/>
            <person name="Poulsen M."/>
            <person name="Beemelmanns C."/>
        </authorList>
    </citation>
    <scope>NUCLEOTIDE SEQUENCE [LARGE SCALE GENOMIC DNA]</scope>
    <source>
        <strain evidence="13 14">RB56</strain>
    </source>
</reference>
<feature type="transmembrane region" description="Helical" evidence="10">
    <location>
        <begin position="63"/>
        <end position="82"/>
    </location>
</feature>
<evidence type="ECO:0000256" key="3">
    <source>
        <dbReference type="ARBA" id="ARBA00022553"/>
    </source>
</evidence>
<evidence type="ECO:0000313" key="13">
    <source>
        <dbReference type="EMBL" id="MQY28004.1"/>
    </source>
</evidence>
<sequence length="360" mass="38896">MIEPSEPATGAVTPAESGTGAPRRRPSRWAVALTALTIVAVADGIFQLWLWTANGDRYFWPRWVWFGWATLIVVVLAVRDAVRAPAGRRRGWVVHRDLFLLVNAVQIGAWALVGHGFFWPAWPLPFMTALLAGHWWMLRRMPPSRERELAERVDVLTRTRRDALDVRAAELERIERDLHDGAQARLVSVAMTLGMTERLVARDPAAAGDLVAEARAGALAALEDLRTVMRGIHPPVLGDRGLVGAVEALAVDLSVATTVTAALPARPPAPLESALYFAVSECLANVVKHSHADRATVTIGYGLGLLTVVVGDNGIGGARLDLGTGLLGVARRLEVFDGTLELRSPPGGPTEVIMELPCEL</sequence>
<dbReference type="Pfam" id="PF02518">
    <property type="entry name" value="HATPase_c"/>
    <property type="match status" value="1"/>
</dbReference>
<proteinExistence type="predicted"/>
<keyword evidence="10" id="KW-0812">Transmembrane</keyword>
<dbReference type="InterPro" id="IPR003594">
    <property type="entry name" value="HATPase_dom"/>
</dbReference>
<feature type="transmembrane region" description="Helical" evidence="10">
    <location>
        <begin position="94"/>
        <end position="113"/>
    </location>
</feature>
<name>A0A7K0DT42_9NOCA</name>
<dbReference type="GO" id="GO:0000155">
    <property type="term" value="F:phosphorelay sensor kinase activity"/>
    <property type="evidence" value="ECO:0007669"/>
    <property type="project" value="InterPro"/>
</dbReference>
<dbReference type="Proteomes" id="UP000431401">
    <property type="component" value="Unassembled WGS sequence"/>
</dbReference>
<dbReference type="Gene3D" id="1.20.5.1930">
    <property type="match status" value="1"/>
</dbReference>
<keyword evidence="8" id="KW-0902">Two-component regulatory system</keyword>
<dbReference type="GO" id="GO:0016020">
    <property type="term" value="C:membrane"/>
    <property type="evidence" value="ECO:0007669"/>
    <property type="project" value="InterPro"/>
</dbReference>
<dbReference type="GO" id="GO:0046983">
    <property type="term" value="F:protein dimerization activity"/>
    <property type="evidence" value="ECO:0007669"/>
    <property type="project" value="InterPro"/>
</dbReference>
<dbReference type="AlphaFoldDB" id="A0A7K0DT42"/>
<dbReference type="GO" id="GO:0005524">
    <property type="term" value="F:ATP binding"/>
    <property type="evidence" value="ECO:0007669"/>
    <property type="project" value="UniProtKB-KW"/>
</dbReference>
<accession>A0A7K0DT42</accession>
<keyword evidence="3" id="KW-0597">Phosphoprotein</keyword>
<evidence type="ECO:0000256" key="9">
    <source>
        <dbReference type="SAM" id="MobiDB-lite"/>
    </source>
</evidence>
<evidence type="ECO:0000313" key="14">
    <source>
        <dbReference type="Proteomes" id="UP000431401"/>
    </source>
</evidence>
<dbReference type="PANTHER" id="PTHR24421:SF10">
    <property type="entry name" value="NITRATE_NITRITE SENSOR PROTEIN NARQ"/>
    <property type="match status" value="1"/>
</dbReference>
<dbReference type="PANTHER" id="PTHR24421">
    <property type="entry name" value="NITRATE/NITRITE SENSOR PROTEIN NARX-RELATED"/>
    <property type="match status" value="1"/>
</dbReference>
<comment type="caution">
    <text evidence="13">The sequence shown here is derived from an EMBL/GenBank/DDBJ whole genome shotgun (WGS) entry which is preliminary data.</text>
</comment>
<gene>
    <name evidence="13" type="ORF">NRB56_35870</name>
</gene>
<keyword evidence="4" id="KW-0808">Transferase</keyword>
<evidence type="ECO:0000259" key="12">
    <source>
        <dbReference type="Pfam" id="PF07730"/>
    </source>
</evidence>
<evidence type="ECO:0000256" key="1">
    <source>
        <dbReference type="ARBA" id="ARBA00000085"/>
    </source>
</evidence>
<keyword evidence="7" id="KW-0067">ATP-binding</keyword>
<dbReference type="RefSeq" id="WP_227837889.1">
    <property type="nucleotide sequence ID" value="NZ_WEGI01000007.1"/>
</dbReference>
<dbReference type="CDD" id="cd16917">
    <property type="entry name" value="HATPase_UhpB-NarQ-NarX-like"/>
    <property type="match status" value="1"/>
</dbReference>